<dbReference type="EMBL" id="JADBGI010000028">
    <property type="protein sequence ID" value="MBE3001757.1"/>
    <property type="molecule type" value="Genomic_DNA"/>
</dbReference>
<evidence type="ECO:0000313" key="2">
    <source>
        <dbReference type="Proteomes" id="UP000806528"/>
    </source>
</evidence>
<organism evidence="1 2">
    <name type="scientific">Nocardiopsis coralli</name>
    <dbReference type="NCBI Taxonomy" id="2772213"/>
    <lineage>
        <taxon>Bacteria</taxon>
        <taxon>Bacillati</taxon>
        <taxon>Actinomycetota</taxon>
        <taxon>Actinomycetes</taxon>
        <taxon>Streptosporangiales</taxon>
        <taxon>Nocardiopsidaceae</taxon>
        <taxon>Nocardiopsis</taxon>
    </lineage>
</organism>
<gene>
    <name evidence="1" type="ORF">IDM40_24110</name>
</gene>
<protein>
    <recommendedName>
        <fullName evidence="3">Tetratricopeptide repeat protein</fullName>
    </recommendedName>
</protein>
<dbReference type="SUPFAM" id="SSF48452">
    <property type="entry name" value="TPR-like"/>
    <property type="match status" value="1"/>
</dbReference>
<dbReference type="RefSeq" id="WP_193124353.1">
    <property type="nucleotide sequence ID" value="NZ_JADBGI010000028.1"/>
</dbReference>
<proteinExistence type="predicted"/>
<accession>A0ABR9PD65</accession>
<reference evidence="1 2" key="1">
    <citation type="submission" date="2020-09" db="EMBL/GenBank/DDBJ databases">
        <title>Diversity and distribution of actinomycetes associated with coral in the coast of Hainan.</title>
        <authorList>
            <person name="Li F."/>
        </authorList>
    </citation>
    <scope>NUCLEOTIDE SEQUENCE [LARGE SCALE GENOMIC DNA]</scope>
    <source>
        <strain evidence="1 2">HNM0947</strain>
    </source>
</reference>
<comment type="caution">
    <text evidence="1">The sequence shown here is derived from an EMBL/GenBank/DDBJ whole genome shotgun (WGS) entry which is preliminary data.</text>
</comment>
<dbReference type="InterPro" id="IPR011990">
    <property type="entry name" value="TPR-like_helical_dom_sf"/>
</dbReference>
<dbReference type="Gene3D" id="1.25.40.10">
    <property type="entry name" value="Tetratricopeptide repeat domain"/>
    <property type="match status" value="1"/>
</dbReference>
<evidence type="ECO:0000313" key="1">
    <source>
        <dbReference type="EMBL" id="MBE3001757.1"/>
    </source>
</evidence>
<sequence>MGAMRVTHVTTAELDRLEFDAVRSGEHGRVAAQLHDLANRADAGSEITRAELFVRAGEQWEIAQEYERACAAYQRAIDDGGRTVIDPRALCAGALLQMDETERAHAHLQRLEKDVLDGLPTYLHIAEVLYAHGDLEGAEWWATSGARSRHRGGDDLFEELLRIRFRIRSDLGLDEDDLDRSI</sequence>
<evidence type="ECO:0008006" key="3">
    <source>
        <dbReference type="Google" id="ProtNLM"/>
    </source>
</evidence>
<keyword evidence="2" id="KW-1185">Reference proteome</keyword>
<name>A0ABR9PD65_9ACTN</name>
<dbReference type="Proteomes" id="UP000806528">
    <property type="component" value="Unassembled WGS sequence"/>
</dbReference>